<dbReference type="Proteomes" id="UP000466966">
    <property type="component" value="Unassembled WGS sequence"/>
</dbReference>
<dbReference type="AlphaFoldDB" id="A0A844YTP0"/>
<dbReference type="OrthoDB" id="5005871at2"/>
<feature type="transmembrane region" description="Helical" evidence="1">
    <location>
        <begin position="104"/>
        <end position="121"/>
    </location>
</feature>
<sequence>MAQWALLLAAALCVVTASIHSVLGEIRLIGPVIHSQARIMREPLARQVLRFAWHWTSVLWLVIAGVLVSAGTGSFVDRTILLAIATAHILGGLADAAITRGKHIGWPFILSIGALTLFAVVSNT</sequence>
<evidence type="ECO:0000313" key="2">
    <source>
        <dbReference type="EMBL" id="MXO71685.1"/>
    </source>
</evidence>
<organism evidence="2 3">
    <name type="scientific">Alteraurantiacibacter buctensis</name>
    <dbReference type="NCBI Taxonomy" id="1503981"/>
    <lineage>
        <taxon>Bacteria</taxon>
        <taxon>Pseudomonadati</taxon>
        <taxon>Pseudomonadota</taxon>
        <taxon>Alphaproteobacteria</taxon>
        <taxon>Sphingomonadales</taxon>
        <taxon>Erythrobacteraceae</taxon>
        <taxon>Alteraurantiacibacter</taxon>
    </lineage>
</organism>
<keyword evidence="3" id="KW-1185">Reference proteome</keyword>
<keyword evidence="1" id="KW-0472">Membrane</keyword>
<keyword evidence="1" id="KW-0812">Transmembrane</keyword>
<dbReference type="RefSeq" id="WP_160771576.1">
    <property type="nucleotide sequence ID" value="NZ_WTYV01000002.1"/>
</dbReference>
<gene>
    <name evidence="2" type="ORF">GRI99_08535</name>
</gene>
<evidence type="ECO:0000313" key="3">
    <source>
        <dbReference type="Proteomes" id="UP000466966"/>
    </source>
</evidence>
<accession>A0A844YTP0</accession>
<name>A0A844YTP0_9SPHN</name>
<comment type="caution">
    <text evidence="2">The sequence shown here is derived from an EMBL/GenBank/DDBJ whole genome shotgun (WGS) entry which is preliminary data.</text>
</comment>
<protein>
    <recommendedName>
        <fullName evidence="4">DUF4267 domain-containing protein</fullName>
    </recommendedName>
</protein>
<feature type="transmembrane region" description="Helical" evidence="1">
    <location>
        <begin position="48"/>
        <end position="68"/>
    </location>
</feature>
<evidence type="ECO:0008006" key="4">
    <source>
        <dbReference type="Google" id="ProtNLM"/>
    </source>
</evidence>
<dbReference type="EMBL" id="WTYV01000002">
    <property type="protein sequence ID" value="MXO71685.1"/>
    <property type="molecule type" value="Genomic_DNA"/>
</dbReference>
<keyword evidence="1" id="KW-1133">Transmembrane helix</keyword>
<reference evidence="2 3" key="1">
    <citation type="submission" date="2019-12" db="EMBL/GenBank/DDBJ databases">
        <title>Genomic-based taxomic classification of the family Erythrobacteraceae.</title>
        <authorList>
            <person name="Xu L."/>
        </authorList>
    </citation>
    <scope>NUCLEOTIDE SEQUENCE [LARGE SCALE GENOMIC DNA]</scope>
    <source>
        <strain evidence="2 3">M0322</strain>
    </source>
</reference>
<proteinExistence type="predicted"/>
<feature type="transmembrane region" description="Helical" evidence="1">
    <location>
        <begin position="80"/>
        <end position="98"/>
    </location>
</feature>
<evidence type="ECO:0000256" key="1">
    <source>
        <dbReference type="SAM" id="Phobius"/>
    </source>
</evidence>